<organism evidence="1 2">
    <name type="scientific">Ditylenchus dipsaci</name>
    <dbReference type="NCBI Taxonomy" id="166011"/>
    <lineage>
        <taxon>Eukaryota</taxon>
        <taxon>Metazoa</taxon>
        <taxon>Ecdysozoa</taxon>
        <taxon>Nematoda</taxon>
        <taxon>Chromadorea</taxon>
        <taxon>Rhabditida</taxon>
        <taxon>Tylenchina</taxon>
        <taxon>Tylenchomorpha</taxon>
        <taxon>Sphaerularioidea</taxon>
        <taxon>Anguinidae</taxon>
        <taxon>Anguininae</taxon>
        <taxon>Ditylenchus</taxon>
    </lineage>
</organism>
<reference evidence="2" key="1">
    <citation type="submission" date="2022-11" db="UniProtKB">
        <authorList>
            <consortium name="WormBaseParasite"/>
        </authorList>
    </citation>
    <scope>IDENTIFICATION</scope>
</reference>
<accession>A0A915E4V0</accession>
<dbReference type="AlphaFoldDB" id="A0A915E4V0"/>
<evidence type="ECO:0000313" key="1">
    <source>
        <dbReference type="Proteomes" id="UP000887574"/>
    </source>
</evidence>
<sequence length="108" mass="11755">MEVKNCDGICGIDVMNGLDVKHKDVSSEVAHLFCDYFANALCGLTCRLNCAAVLLGLAGGKAVEVEGKEVFNPELNLSGIRLGECCSGVNEEDRFLMLELLLMFRQIL</sequence>
<keyword evidence="1" id="KW-1185">Reference proteome</keyword>
<dbReference type="Proteomes" id="UP000887574">
    <property type="component" value="Unplaced"/>
</dbReference>
<name>A0A915E4V0_9BILA</name>
<evidence type="ECO:0000313" key="2">
    <source>
        <dbReference type="WBParaSite" id="jg25817"/>
    </source>
</evidence>
<dbReference type="WBParaSite" id="jg25817">
    <property type="protein sequence ID" value="jg25817"/>
    <property type="gene ID" value="jg25817"/>
</dbReference>
<protein>
    <submittedName>
        <fullName evidence="2">Uncharacterized protein</fullName>
    </submittedName>
</protein>
<proteinExistence type="predicted"/>